<comment type="caution">
    <text evidence="7">The sequence shown here is derived from an EMBL/GenBank/DDBJ whole genome shotgun (WGS) entry which is preliminary data.</text>
</comment>
<keyword evidence="8" id="KW-1185">Reference proteome</keyword>
<evidence type="ECO:0000256" key="3">
    <source>
        <dbReference type="ARBA" id="ARBA00022989"/>
    </source>
</evidence>
<dbReference type="Proteomes" id="UP001438707">
    <property type="component" value="Unassembled WGS sequence"/>
</dbReference>
<feature type="transmembrane region" description="Helical" evidence="6">
    <location>
        <begin position="108"/>
        <end position="131"/>
    </location>
</feature>
<evidence type="ECO:0008006" key="9">
    <source>
        <dbReference type="Google" id="ProtNLM"/>
    </source>
</evidence>
<keyword evidence="2 6" id="KW-0812">Transmembrane</keyword>
<gene>
    <name evidence="7" type="ORF">WJX74_000063</name>
</gene>
<name>A0AAW1QJG4_9CHLO</name>
<evidence type="ECO:0000313" key="7">
    <source>
        <dbReference type="EMBL" id="KAK9821618.1"/>
    </source>
</evidence>
<keyword evidence="4 6" id="KW-0472">Membrane</keyword>
<evidence type="ECO:0000256" key="4">
    <source>
        <dbReference type="ARBA" id="ARBA00023136"/>
    </source>
</evidence>
<evidence type="ECO:0000256" key="6">
    <source>
        <dbReference type="SAM" id="Phobius"/>
    </source>
</evidence>
<dbReference type="Pfam" id="PF00335">
    <property type="entry name" value="Tetraspanin"/>
    <property type="match status" value="1"/>
</dbReference>
<evidence type="ECO:0000313" key="8">
    <source>
        <dbReference type="Proteomes" id="UP001438707"/>
    </source>
</evidence>
<dbReference type="InterPro" id="IPR018499">
    <property type="entry name" value="Tetraspanin/Peripherin"/>
</dbReference>
<feature type="transmembrane region" description="Helical" evidence="6">
    <location>
        <begin position="77"/>
        <end position="102"/>
    </location>
</feature>
<proteinExistence type="predicted"/>
<protein>
    <recommendedName>
        <fullName evidence="9">Tetraspanin</fullName>
    </recommendedName>
</protein>
<feature type="transmembrane region" description="Helical" evidence="6">
    <location>
        <begin position="28"/>
        <end position="49"/>
    </location>
</feature>
<evidence type="ECO:0000256" key="5">
    <source>
        <dbReference type="SAM" id="MobiDB-lite"/>
    </source>
</evidence>
<feature type="region of interest" description="Disordered" evidence="5">
    <location>
        <begin position="206"/>
        <end position="289"/>
    </location>
</feature>
<dbReference type="EMBL" id="JALJOS010000036">
    <property type="protein sequence ID" value="KAK9821618.1"/>
    <property type="molecule type" value="Genomic_DNA"/>
</dbReference>
<feature type="transmembrane region" description="Helical" evidence="6">
    <location>
        <begin position="157"/>
        <end position="179"/>
    </location>
</feature>
<feature type="compositionally biased region" description="Polar residues" evidence="5">
    <location>
        <begin position="251"/>
        <end position="270"/>
    </location>
</feature>
<accession>A0AAW1QJG4</accession>
<evidence type="ECO:0000256" key="1">
    <source>
        <dbReference type="ARBA" id="ARBA00004141"/>
    </source>
</evidence>
<keyword evidence="3 6" id="KW-1133">Transmembrane helix</keyword>
<dbReference type="AlphaFoldDB" id="A0AAW1QJG4"/>
<feature type="compositionally biased region" description="Polar residues" evidence="5">
    <location>
        <begin position="216"/>
        <end position="238"/>
    </location>
</feature>
<reference evidence="7 8" key="1">
    <citation type="journal article" date="2024" name="Nat. Commun.">
        <title>Phylogenomics reveals the evolutionary origins of lichenization in chlorophyte algae.</title>
        <authorList>
            <person name="Puginier C."/>
            <person name="Libourel C."/>
            <person name="Otte J."/>
            <person name="Skaloud P."/>
            <person name="Haon M."/>
            <person name="Grisel S."/>
            <person name="Petersen M."/>
            <person name="Berrin J.G."/>
            <person name="Delaux P.M."/>
            <person name="Dal Grande F."/>
            <person name="Keller J."/>
        </authorList>
    </citation>
    <scope>NUCLEOTIDE SEQUENCE [LARGE SCALE GENOMIC DNA]</scope>
    <source>
        <strain evidence="7 8">SAG 2145</strain>
    </source>
</reference>
<dbReference type="GO" id="GO:0016020">
    <property type="term" value="C:membrane"/>
    <property type="evidence" value="ECO:0007669"/>
    <property type="project" value="UniProtKB-SubCell"/>
</dbReference>
<evidence type="ECO:0000256" key="2">
    <source>
        <dbReference type="ARBA" id="ARBA00022692"/>
    </source>
</evidence>
<organism evidence="7 8">
    <name type="scientific">Apatococcus lobatus</name>
    <dbReference type="NCBI Taxonomy" id="904363"/>
    <lineage>
        <taxon>Eukaryota</taxon>
        <taxon>Viridiplantae</taxon>
        <taxon>Chlorophyta</taxon>
        <taxon>core chlorophytes</taxon>
        <taxon>Trebouxiophyceae</taxon>
        <taxon>Chlorellales</taxon>
        <taxon>Chlorellaceae</taxon>
        <taxon>Apatococcus</taxon>
    </lineage>
</organism>
<dbReference type="PRINTS" id="PR00259">
    <property type="entry name" value="TMFOUR"/>
</dbReference>
<comment type="subcellular location">
    <subcellularLocation>
        <location evidence="1">Membrane</location>
        <topology evidence="1">Multi-pass membrane protein</topology>
    </subcellularLocation>
</comment>
<sequence>MVRSHDDPYLSGKAPGAAAAALRFLLRLINILLAVLGLAMIGYAVFMFLRFNGYHIEHEHAGSARHLLDSGDIGKPWFIYAFGGAGLFTFLTAIAGLGGVAYNSRCLLWVYSTFMVLLLLAQAALAVAYFVDSSWKKRLPHDDTGEARRMELFIRKYLSIVQWVGLGVLITQILSIMLACSLSAAQARVLEAASEDEDEIWGTRQRPLLHDRRSSSAHSANSGQAADPEQGNSSTRSDPWSAHMREKYGLDTSQFTYNPDAGQSSDQTSGRPDVTNEPEPKKSSYCTIM</sequence>